<dbReference type="InterPro" id="IPR017974">
    <property type="entry name" value="Claudin_CS"/>
</dbReference>
<dbReference type="GO" id="GO:0005739">
    <property type="term" value="C:mitochondrion"/>
    <property type="evidence" value="ECO:0007669"/>
    <property type="project" value="UniProtKB-SubCell"/>
</dbReference>
<dbReference type="AlphaFoldDB" id="A0AAV2BE68"/>
<accession>A0AAV2BE68</accession>
<proteinExistence type="inferred from homology"/>
<dbReference type="PROSITE" id="PS51886">
    <property type="entry name" value="TLDC"/>
    <property type="match status" value="1"/>
</dbReference>
<feature type="domain" description="TLDc" evidence="9">
    <location>
        <begin position="109"/>
        <end position="270"/>
    </location>
</feature>
<keyword evidence="4" id="KW-0812">Transmembrane</keyword>
<comment type="similarity">
    <text evidence="3">Belongs to the OXR1 family.</text>
</comment>
<dbReference type="GO" id="GO:0016020">
    <property type="term" value="C:membrane"/>
    <property type="evidence" value="ECO:0007669"/>
    <property type="project" value="UniProtKB-SubCell"/>
</dbReference>
<dbReference type="GO" id="GO:0005634">
    <property type="term" value="C:nucleus"/>
    <property type="evidence" value="ECO:0007669"/>
    <property type="project" value="TreeGrafter"/>
</dbReference>
<dbReference type="InterPro" id="IPR006571">
    <property type="entry name" value="TLDc_dom"/>
</dbReference>
<evidence type="ECO:0000256" key="4">
    <source>
        <dbReference type="ARBA" id="ARBA00022692"/>
    </source>
</evidence>
<dbReference type="EMBL" id="CAXIEN010000339">
    <property type="protein sequence ID" value="CAL1294141.1"/>
    <property type="molecule type" value="Genomic_DNA"/>
</dbReference>
<comment type="subcellular location">
    <subcellularLocation>
        <location evidence="1">Membrane</location>
        <topology evidence="1">Multi-pass membrane protein</topology>
    </subcellularLocation>
    <subcellularLocation>
        <location evidence="2">Mitochondrion</location>
    </subcellularLocation>
</comment>
<evidence type="ECO:0000256" key="7">
    <source>
        <dbReference type="ARBA" id="ARBA00023136"/>
    </source>
</evidence>
<dbReference type="GO" id="GO:0006979">
    <property type="term" value="P:response to oxidative stress"/>
    <property type="evidence" value="ECO:0007669"/>
    <property type="project" value="TreeGrafter"/>
</dbReference>
<organism evidence="10 11">
    <name type="scientific">Larinioides sclopetarius</name>
    <dbReference type="NCBI Taxonomy" id="280406"/>
    <lineage>
        <taxon>Eukaryota</taxon>
        <taxon>Metazoa</taxon>
        <taxon>Ecdysozoa</taxon>
        <taxon>Arthropoda</taxon>
        <taxon>Chelicerata</taxon>
        <taxon>Arachnida</taxon>
        <taxon>Araneae</taxon>
        <taxon>Araneomorphae</taxon>
        <taxon>Entelegynae</taxon>
        <taxon>Araneoidea</taxon>
        <taxon>Araneidae</taxon>
        <taxon>Larinioides</taxon>
    </lineage>
</organism>
<evidence type="ECO:0000256" key="5">
    <source>
        <dbReference type="ARBA" id="ARBA00022989"/>
    </source>
</evidence>
<keyword evidence="11" id="KW-1185">Reference proteome</keyword>
<evidence type="ECO:0000256" key="3">
    <source>
        <dbReference type="ARBA" id="ARBA00009540"/>
    </source>
</evidence>
<reference evidence="10 11" key="1">
    <citation type="submission" date="2024-04" db="EMBL/GenBank/DDBJ databases">
        <authorList>
            <person name="Rising A."/>
            <person name="Reimegard J."/>
            <person name="Sonavane S."/>
            <person name="Akerstrom W."/>
            <person name="Nylinder S."/>
            <person name="Hedman E."/>
            <person name="Kallberg Y."/>
        </authorList>
    </citation>
    <scope>NUCLEOTIDE SEQUENCE [LARGE SCALE GENOMIC DNA]</scope>
</reference>
<name>A0AAV2BE68_9ARAC</name>
<comment type="caution">
    <text evidence="10">The sequence shown here is derived from an EMBL/GenBank/DDBJ whole genome shotgun (WGS) entry which is preliminary data.</text>
</comment>
<dbReference type="PANTHER" id="PTHR23354">
    <property type="entry name" value="NUCLEOLAR PROTEIN 7/ESTROGEN RECEPTOR COACTIVATOR-RELATED"/>
    <property type="match status" value="1"/>
</dbReference>
<dbReference type="Proteomes" id="UP001497382">
    <property type="component" value="Unassembled WGS sequence"/>
</dbReference>
<protein>
    <recommendedName>
        <fullName evidence="8">Oxidation resistance protein 1</fullName>
    </recommendedName>
</protein>
<evidence type="ECO:0000313" key="11">
    <source>
        <dbReference type="Proteomes" id="UP001497382"/>
    </source>
</evidence>
<evidence type="ECO:0000256" key="6">
    <source>
        <dbReference type="ARBA" id="ARBA00023128"/>
    </source>
</evidence>
<evidence type="ECO:0000313" key="10">
    <source>
        <dbReference type="EMBL" id="CAL1294141.1"/>
    </source>
</evidence>
<gene>
    <name evidence="10" type="ORF">LARSCL_LOCUS18557</name>
</gene>
<dbReference type="Pfam" id="PF07534">
    <property type="entry name" value="TLD"/>
    <property type="match status" value="1"/>
</dbReference>
<dbReference type="PROSITE" id="PS01346">
    <property type="entry name" value="CLAUDIN"/>
    <property type="match status" value="1"/>
</dbReference>
<sequence>MNADRVELLKNWWGDYKRVSRPPASRGRLGDGLQVAFLRVLDDKDEEQSRVVICRREPTLVASRSEPQLNGRKRHVHRKPKKVLSLGEMEKINYSELELPLPDLLSPSEILQEEHIKELYTLLPARAVGFPWTRIYSTSTDGFLLKTLYRKMTDFDCPVILIMQDTENAIFGALLSEPLKQSDGFYGTGETFLFTFHPSFKVFKWTGGNNFFINGRHDCFSIGVSEGHFGLWIDCDLYRGTSEQCQTFNNDTLASSRDFHIKTLEAWGFV</sequence>
<keyword evidence="6" id="KW-0496">Mitochondrion</keyword>
<evidence type="ECO:0000259" key="9">
    <source>
        <dbReference type="PROSITE" id="PS51886"/>
    </source>
</evidence>
<dbReference type="PANTHER" id="PTHR23354:SF62">
    <property type="entry name" value="MUSTARD, ISOFORM V"/>
    <property type="match status" value="1"/>
</dbReference>
<keyword evidence="7" id="KW-0472">Membrane</keyword>
<evidence type="ECO:0000256" key="8">
    <source>
        <dbReference type="ARBA" id="ARBA00040604"/>
    </source>
</evidence>
<evidence type="ECO:0000256" key="1">
    <source>
        <dbReference type="ARBA" id="ARBA00004141"/>
    </source>
</evidence>
<keyword evidence="5" id="KW-1133">Transmembrane helix</keyword>
<evidence type="ECO:0000256" key="2">
    <source>
        <dbReference type="ARBA" id="ARBA00004173"/>
    </source>
</evidence>
<dbReference type="SMART" id="SM00584">
    <property type="entry name" value="TLDc"/>
    <property type="match status" value="1"/>
</dbReference>